<accession>A0A238Y1R4</accession>
<dbReference type="PANTHER" id="PTHR39556:SF1">
    <property type="entry name" value="PROTEIN, PUTATIVE-RELATED"/>
    <property type="match status" value="1"/>
</dbReference>
<dbReference type="PANTHER" id="PTHR39556">
    <property type="entry name" value="PROTEIN, PUTATIVE-RELATED"/>
    <property type="match status" value="1"/>
</dbReference>
<dbReference type="EMBL" id="FZOC01000001">
    <property type="protein sequence ID" value="SNR65077.1"/>
    <property type="molecule type" value="Genomic_DNA"/>
</dbReference>
<feature type="transmembrane region" description="Helical" evidence="1">
    <location>
        <begin position="108"/>
        <end position="133"/>
    </location>
</feature>
<feature type="transmembrane region" description="Helical" evidence="1">
    <location>
        <begin position="12"/>
        <end position="28"/>
    </location>
</feature>
<gene>
    <name evidence="2" type="ORF">SAMN04488503_0615</name>
</gene>
<feature type="transmembrane region" description="Helical" evidence="1">
    <location>
        <begin position="411"/>
        <end position="432"/>
    </location>
</feature>
<dbReference type="InterPro" id="IPR007294">
    <property type="entry name" value="DUF401"/>
</dbReference>
<dbReference type="Pfam" id="PF04165">
    <property type="entry name" value="DUF401"/>
    <property type="match status" value="1"/>
</dbReference>
<feature type="transmembrane region" description="Helical" evidence="1">
    <location>
        <begin position="257"/>
        <end position="273"/>
    </location>
</feature>
<dbReference type="RefSeq" id="WP_235641473.1">
    <property type="nucleotide sequence ID" value="NZ_FZOC01000001.1"/>
</dbReference>
<organism evidence="2 3">
    <name type="scientific">Humidesulfovibrio mexicanus</name>
    <dbReference type="NCBI Taxonomy" id="147047"/>
    <lineage>
        <taxon>Bacteria</taxon>
        <taxon>Pseudomonadati</taxon>
        <taxon>Thermodesulfobacteriota</taxon>
        <taxon>Desulfovibrionia</taxon>
        <taxon>Desulfovibrionales</taxon>
        <taxon>Desulfovibrionaceae</taxon>
        <taxon>Humidesulfovibrio</taxon>
    </lineage>
</organism>
<evidence type="ECO:0000256" key="1">
    <source>
        <dbReference type="SAM" id="Phobius"/>
    </source>
</evidence>
<sequence>MTELAHSLEPVLPLGKVLFAFGVMLAGLRLRRPLWLSVLAGGFVLAMSFGMSPLQWAGVAAVSLVEPETVFLILIMALILFFSEVLEKSGQTRRLMQAATGFLGDPRFRLAFFPALVGFLPMPGGAVFSAPLVRDMADELGLARRDTALVNYWFRHLWELCWPLYPGIILASSLAGVPLARVIAATSPCILLCALLGWAFIMRPAVAHLAGAPQGQRPPRDWRAALREGLPMLIAIGCGLGFEVGMTLFAPDLPFELGIMAALVLAIVCSLFQNKVGPGFVAGVLADRELYRLVALVVSVLVFKDVLQASGAVGQLARQGAGPGALFALTLALPFLVGFISGITVAFVGATVPIILGVLHTVDPAGAQLMPHLTLALFSGFTGVMVSPLHVCFVLSCQFFGTDLGQAWRRLLAPCALLLACGVGWFFVLAALG</sequence>
<name>A0A238Y1R4_9BACT</name>
<dbReference type="Proteomes" id="UP000198324">
    <property type="component" value="Unassembled WGS sequence"/>
</dbReference>
<feature type="transmembrane region" description="Helical" evidence="1">
    <location>
        <begin position="189"/>
        <end position="210"/>
    </location>
</feature>
<proteinExistence type="predicted"/>
<keyword evidence="1" id="KW-0812">Transmembrane</keyword>
<protein>
    <recommendedName>
        <fullName evidence="4">DUF401 family protein</fullName>
    </recommendedName>
</protein>
<feature type="transmembrane region" description="Helical" evidence="1">
    <location>
        <begin position="376"/>
        <end position="399"/>
    </location>
</feature>
<feature type="transmembrane region" description="Helical" evidence="1">
    <location>
        <begin position="35"/>
        <end position="57"/>
    </location>
</feature>
<evidence type="ECO:0008006" key="4">
    <source>
        <dbReference type="Google" id="ProtNLM"/>
    </source>
</evidence>
<keyword evidence="1" id="KW-1133">Transmembrane helix</keyword>
<evidence type="ECO:0000313" key="2">
    <source>
        <dbReference type="EMBL" id="SNR65077.1"/>
    </source>
</evidence>
<feature type="transmembrane region" description="Helical" evidence="1">
    <location>
        <begin position="69"/>
        <end position="87"/>
    </location>
</feature>
<keyword evidence="3" id="KW-1185">Reference proteome</keyword>
<feature type="transmembrane region" description="Helical" evidence="1">
    <location>
        <begin position="230"/>
        <end position="250"/>
    </location>
</feature>
<feature type="transmembrane region" description="Helical" evidence="1">
    <location>
        <begin position="325"/>
        <end position="356"/>
    </location>
</feature>
<keyword evidence="1" id="KW-0472">Membrane</keyword>
<evidence type="ECO:0000313" key="3">
    <source>
        <dbReference type="Proteomes" id="UP000198324"/>
    </source>
</evidence>
<dbReference type="AlphaFoldDB" id="A0A238Y1R4"/>
<reference evidence="2 3" key="1">
    <citation type="submission" date="2017-06" db="EMBL/GenBank/DDBJ databases">
        <authorList>
            <person name="Kim H.J."/>
            <person name="Triplett B.A."/>
        </authorList>
    </citation>
    <scope>NUCLEOTIDE SEQUENCE [LARGE SCALE GENOMIC DNA]</scope>
    <source>
        <strain evidence="2 3">DSM 13116</strain>
    </source>
</reference>